<dbReference type="EMBL" id="BPLR01010275">
    <property type="protein sequence ID" value="GIY38229.1"/>
    <property type="molecule type" value="Genomic_DNA"/>
</dbReference>
<accession>A0AAV4SYV8</accession>
<comment type="caution">
    <text evidence="2">The sequence shown here is derived from an EMBL/GenBank/DDBJ whole genome shotgun (WGS) entry which is preliminary data.</text>
</comment>
<reference evidence="2 3" key="1">
    <citation type="submission" date="2021-06" db="EMBL/GenBank/DDBJ databases">
        <title>Caerostris extrusa draft genome.</title>
        <authorList>
            <person name="Kono N."/>
            <person name="Arakawa K."/>
        </authorList>
    </citation>
    <scope>NUCLEOTIDE SEQUENCE [LARGE SCALE GENOMIC DNA]</scope>
</reference>
<evidence type="ECO:0000313" key="2">
    <source>
        <dbReference type="EMBL" id="GIY38229.1"/>
    </source>
</evidence>
<proteinExistence type="predicted"/>
<keyword evidence="3" id="KW-1185">Reference proteome</keyword>
<evidence type="ECO:0000256" key="1">
    <source>
        <dbReference type="SAM" id="MobiDB-lite"/>
    </source>
</evidence>
<protein>
    <submittedName>
        <fullName evidence="2">Uncharacterized protein</fullName>
    </submittedName>
</protein>
<feature type="compositionally biased region" description="Polar residues" evidence="1">
    <location>
        <begin position="1"/>
        <end position="12"/>
    </location>
</feature>
<feature type="region of interest" description="Disordered" evidence="1">
    <location>
        <begin position="1"/>
        <end position="28"/>
    </location>
</feature>
<dbReference type="AlphaFoldDB" id="A0AAV4SYV8"/>
<dbReference type="Proteomes" id="UP001054945">
    <property type="component" value="Unassembled WGS sequence"/>
</dbReference>
<organism evidence="2 3">
    <name type="scientific">Caerostris extrusa</name>
    <name type="common">Bark spider</name>
    <name type="synonym">Caerostris bankana</name>
    <dbReference type="NCBI Taxonomy" id="172846"/>
    <lineage>
        <taxon>Eukaryota</taxon>
        <taxon>Metazoa</taxon>
        <taxon>Ecdysozoa</taxon>
        <taxon>Arthropoda</taxon>
        <taxon>Chelicerata</taxon>
        <taxon>Arachnida</taxon>
        <taxon>Araneae</taxon>
        <taxon>Araneomorphae</taxon>
        <taxon>Entelegynae</taxon>
        <taxon>Araneoidea</taxon>
        <taxon>Araneidae</taxon>
        <taxon>Caerostris</taxon>
    </lineage>
</organism>
<name>A0AAV4SYV8_CAEEX</name>
<sequence length="141" mass="16029">MRYDVTGQSTPDTCLPGRDPQYTGKKEEKKDDESELLGLIHNKQNVGFARKWIKIRFIHVEEFASKGIKLHFIQVEGYSSKESIVENLDCQSAQSLPGQGKDLIPWNGFQNFRTSTFSISFLHNHVDFSNLAFAGDRVCCD</sequence>
<gene>
    <name evidence="2" type="ORF">CEXT_401</name>
</gene>
<evidence type="ECO:0000313" key="3">
    <source>
        <dbReference type="Proteomes" id="UP001054945"/>
    </source>
</evidence>